<dbReference type="Gene3D" id="3.40.50.1110">
    <property type="entry name" value="SGNH hydrolase"/>
    <property type="match status" value="1"/>
</dbReference>
<keyword evidence="3" id="KW-1185">Reference proteome</keyword>
<dbReference type="EMBL" id="ABOX02000039">
    <property type="protein sequence ID" value="EEF58656.1"/>
    <property type="molecule type" value="Genomic_DNA"/>
</dbReference>
<dbReference type="OrthoDB" id="9777593at2"/>
<dbReference type="PANTHER" id="PTHR30383">
    <property type="entry name" value="THIOESTERASE 1/PROTEASE 1/LYSOPHOSPHOLIPASE L1"/>
    <property type="match status" value="1"/>
</dbReference>
<dbReference type="InterPro" id="IPR051532">
    <property type="entry name" value="Ester_Hydrolysis_Enzymes"/>
</dbReference>
<sequence length="230" mass="24963">MIFWERALRRSAYQFQLWVMAVVLAVIGLADVKAANAAEKGAGSTDKKTIMILGDSLAAGAGVDPSEAFPALLQKKVDEAGLNYTVVNAGVSGDTTAGGLRRMDWLLKRKVDVLVLELGGNDGLRGIPVAATRTNLQTIIEKAKKKYPDVKIIVAGMQMPPNMGEEYNKAYRETFPEVAKANHAELIPFLLEGVGGNPELNQADHIHPNVEGHKIVAENVWKVLRPVLEK</sequence>
<dbReference type="AlphaFoldDB" id="B9XNA3"/>
<dbReference type="SUPFAM" id="SSF52266">
    <property type="entry name" value="SGNH hydrolase"/>
    <property type="match status" value="1"/>
</dbReference>
<accession>B9XNA3</accession>
<proteinExistence type="predicted"/>
<evidence type="ECO:0000259" key="1">
    <source>
        <dbReference type="Pfam" id="PF13472"/>
    </source>
</evidence>
<protein>
    <submittedName>
        <fullName evidence="2">Lipolytic protein G-D-S-L family</fullName>
    </submittedName>
</protein>
<dbReference type="InterPro" id="IPR013830">
    <property type="entry name" value="SGNH_hydro"/>
</dbReference>
<evidence type="ECO:0000313" key="3">
    <source>
        <dbReference type="Proteomes" id="UP000003688"/>
    </source>
</evidence>
<organism evidence="2 3">
    <name type="scientific">Pedosphaera parvula (strain Ellin514)</name>
    <dbReference type="NCBI Taxonomy" id="320771"/>
    <lineage>
        <taxon>Bacteria</taxon>
        <taxon>Pseudomonadati</taxon>
        <taxon>Verrucomicrobiota</taxon>
        <taxon>Pedosphaerae</taxon>
        <taxon>Pedosphaerales</taxon>
        <taxon>Pedosphaeraceae</taxon>
        <taxon>Pedosphaera</taxon>
    </lineage>
</organism>
<gene>
    <name evidence="2" type="ORF">Cflav_PD1557</name>
</gene>
<dbReference type="RefSeq" id="WP_007417290.1">
    <property type="nucleotide sequence ID" value="NZ_ABOX02000039.1"/>
</dbReference>
<dbReference type="Proteomes" id="UP000003688">
    <property type="component" value="Unassembled WGS sequence"/>
</dbReference>
<dbReference type="PANTHER" id="PTHR30383:SF24">
    <property type="entry name" value="THIOESTERASE 1_PROTEASE 1_LYSOPHOSPHOLIPASE L1"/>
    <property type="match status" value="1"/>
</dbReference>
<dbReference type="Pfam" id="PF13472">
    <property type="entry name" value="Lipase_GDSL_2"/>
    <property type="match status" value="1"/>
</dbReference>
<comment type="caution">
    <text evidence="2">The sequence shown here is derived from an EMBL/GenBank/DDBJ whole genome shotgun (WGS) entry which is preliminary data.</text>
</comment>
<dbReference type="GO" id="GO:0004622">
    <property type="term" value="F:phosphatidylcholine lysophospholipase activity"/>
    <property type="evidence" value="ECO:0007669"/>
    <property type="project" value="TreeGrafter"/>
</dbReference>
<dbReference type="InterPro" id="IPR036514">
    <property type="entry name" value="SGNH_hydro_sf"/>
</dbReference>
<feature type="domain" description="SGNH hydrolase-type esterase" evidence="1">
    <location>
        <begin position="52"/>
        <end position="215"/>
    </location>
</feature>
<name>B9XNA3_PEDPL</name>
<dbReference type="STRING" id="320771.Cflav_PD1557"/>
<reference evidence="2 3" key="1">
    <citation type="journal article" date="2011" name="J. Bacteriol.">
        <title>Genome sequence of 'Pedosphaera parvula' Ellin514, an aerobic Verrucomicrobial isolate from pasture soil.</title>
        <authorList>
            <person name="Kant R."/>
            <person name="van Passel M.W."/>
            <person name="Sangwan P."/>
            <person name="Palva A."/>
            <person name="Lucas S."/>
            <person name="Copeland A."/>
            <person name="Lapidus A."/>
            <person name="Glavina Del Rio T."/>
            <person name="Dalin E."/>
            <person name="Tice H."/>
            <person name="Bruce D."/>
            <person name="Goodwin L."/>
            <person name="Pitluck S."/>
            <person name="Chertkov O."/>
            <person name="Larimer F.W."/>
            <person name="Land M.L."/>
            <person name="Hauser L."/>
            <person name="Brettin T.S."/>
            <person name="Detter J.C."/>
            <person name="Han S."/>
            <person name="de Vos W.M."/>
            <person name="Janssen P.H."/>
            <person name="Smidt H."/>
        </authorList>
    </citation>
    <scope>NUCLEOTIDE SEQUENCE [LARGE SCALE GENOMIC DNA]</scope>
    <source>
        <strain evidence="2 3">Ellin514</strain>
    </source>
</reference>
<dbReference type="CDD" id="cd01822">
    <property type="entry name" value="Lysophospholipase_L1_like"/>
    <property type="match status" value="1"/>
</dbReference>
<evidence type="ECO:0000313" key="2">
    <source>
        <dbReference type="EMBL" id="EEF58656.1"/>
    </source>
</evidence>